<dbReference type="Gene3D" id="3.80.10.10">
    <property type="entry name" value="Ribonuclease Inhibitor"/>
    <property type="match status" value="1"/>
</dbReference>
<evidence type="ECO:0000313" key="2">
    <source>
        <dbReference type="Proteomes" id="UP000001072"/>
    </source>
</evidence>
<dbReference type="VEuPathDB" id="FungiDB:MELLADRAFT_67642"/>
<sequence length="420" mass="47965">MPNNHSLPVEIVYQIISHYIDISSDSVINCKNIVHLAPMNHSLLSQLLKLRLVNSTWSLAVLPYAYNSIRFNSTSMISCFINNWKHSSIISTASRVRSLTFDQVDYPAFQSESALKSIGQASTSSRYLACLRYKFDQPVIPMTIVEEALHLCHDTLSDLKLNFDSPVSFTPQFIRIVERTPNLTALIIVGNTRGFQINHSESIRDLLNAATHLVSLSLHLIFLRPLNLKPASLPHLQHLSLTCNSYNSKAFVQLCQNHGNDIRCLEAFAHENRDHISKVVLSLQHSLEILFLESIPDLLPTDIQTEIFPKLKVIRTIDVIHTRSGLSWLNYEIFQNVHTFVASFWHSHDHYRAGLEAIEDRLLTKPITFKDIVFVMNNQEAKQGEDKSLSEMFKRHDVYCHFTSKCTFPDLIVSTSKRLD</sequence>
<evidence type="ECO:0000313" key="1">
    <source>
        <dbReference type="EMBL" id="EGG00666.1"/>
    </source>
</evidence>
<organism evidence="2">
    <name type="scientific">Melampsora larici-populina (strain 98AG31 / pathotype 3-4-7)</name>
    <name type="common">Poplar leaf rust fungus</name>
    <dbReference type="NCBI Taxonomy" id="747676"/>
    <lineage>
        <taxon>Eukaryota</taxon>
        <taxon>Fungi</taxon>
        <taxon>Dikarya</taxon>
        <taxon>Basidiomycota</taxon>
        <taxon>Pucciniomycotina</taxon>
        <taxon>Pucciniomycetes</taxon>
        <taxon>Pucciniales</taxon>
        <taxon>Melampsoraceae</taxon>
        <taxon>Melampsora</taxon>
    </lineage>
</organism>
<keyword evidence="2" id="KW-1185">Reference proteome</keyword>
<dbReference type="HOGENOM" id="CLU_032925_1_1_1"/>
<dbReference type="EMBL" id="GL883145">
    <property type="protein sequence ID" value="EGG00666.1"/>
    <property type="molecule type" value="Genomic_DNA"/>
</dbReference>
<gene>
    <name evidence="1" type="ORF">MELLADRAFT_67642</name>
</gene>
<dbReference type="KEGG" id="mlr:MELLADRAFT_67642"/>
<reference evidence="2" key="1">
    <citation type="journal article" date="2011" name="Proc. Natl. Acad. Sci. U.S.A.">
        <title>Obligate biotrophy features unraveled by the genomic analysis of rust fungi.</title>
        <authorList>
            <person name="Duplessis S."/>
            <person name="Cuomo C.A."/>
            <person name="Lin Y.-C."/>
            <person name="Aerts A."/>
            <person name="Tisserant E."/>
            <person name="Veneault-Fourrey C."/>
            <person name="Joly D.L."/>
            <person name="Hacquard S."/>
            <person name="Amselem J."/>
            <person name="Cantarel B.L."/>
            <person name="Chiu R."/>
            <person name="Coutinho P.M."/>
            <person name="Feau N."/>
            <person name="Field M."/>
            <person name="Frey P."/>
            <person name="Gelhaye E."/>
            <person name="Goldberg J."/>
            <person name="Grabherr M.G."/>
            <person name="Kodira C.D."/>
            <person name="Kohler A."/>
            <person name="Kuees U."/>
            <person name="Lindquist E.A."/>
            <person name="Lucas S.M."/>
            <person name="Mago R."/>
            <person name="Mauceli E."/>
            <person name="Morin E."/>
            <person name="Murat C."/>
            <person name="Pangilinan J.L."/>
            <person name="Park R."/>
            <person name="Pearson M."/>
            <person name="Quesneville H."/>
            <person name="Rouhier N."/>
            <person name="Sakthikumar S."/>
            <person name="Salamov A.A."/>
            <person name="Schmutz J."/>
            <person name="Selles B."/>
            <person name="Shapiro H."/>
            <person name="Tanguay P."/>
            <person name="Tuskan G.A."/>
            <person name="Henrissat B."/>
            <person name="Van de Peer Y."/>
            <person name="Rouze P."/>
            <person name="Ellis J.G."/>
            <person name="Dodds P.N."/>
            <person name="Schein J.E."/>
            <person name="Zhong S."/>
            <person name="Hamelin R.C."/>
            <person name="Grigoriev I.V."/>
            <person name="Szabo L.J."/>
            <person name="Martin F."/>
        </authorList>
    </citation>
    <scope>NUCLEOTIDE SEQUENCE [LARGE SCALE GENOMIC DNA]</scope>
    <source>
        <strain evidence="2">98AG31 / pathotype 3-4-7</strain>
    </source>
</reference>
<name>F4S3X0_MELLP</name>
<protein>
    <submittedName>
        <fullName evidence="1">Uncharacterized protein</fullName>
    </submittedName>
</protein>
<dbReference type="RefSeq" id="XP_007416120.1">
    <property type="nucleotide sequence ID" value="XM_007416058.1"/>
</dbReference>
<dbReference type="InParanoid" id="F4S3X0"/>
<dbReference type="AlphaFoldDB" id="F4S3X0"/>
<dbReference type="Proteomes" id="UP000001072">
    <property type="component" value="Unassembled WGS sequence"/>
</dbReference>
<accession>F4S3X0</accession>
<proteinExistence type="predicted"/>
<dbReference type="GeneID" id="18930867"/>
<dbReference type="InterPro" id="IPR032675">
    <property type="entry name" value="LRR_dom_sf"/>
</dbReference>